<keyword evidence="6" id="KW-0539">Nucleus</keyword>
<comment type="caution">
    <text evidence="9">The sequence shown here is derived from an EMBL/GenBank/DDBJ whole genome shotgun (WGS) entry which is preliminary data.</text>
</comment>
<feature type="domain" description="C2H2-type" evidence="8">
    <location>
        <begin position="12"/>
        <end position="39"/>
    </location>
</feature>
<evidence type="ECO:0000256" key="4">
    <source>
        <dbReference type="ARBA" id="ARBA00022771"/>
    </source>
</evidence>
<dbReference type="EMBL" id="MU032345">
    <property type="protein sequence ID" value="KAF3769105.1"/>
    <property type="molecule type" value="Genomic_DNA"/>
</dbReference>
<evidence type="ECO:0000256" key="2">
    <source>
        <dbReference type="ARBA" id="ARBA00022723"/>
    </source>
</evidence>
<feature type="domain" description="C2H2-type" evidence="8">
    <location>
        <begin position="38"/>
        <end position="68"/>
    </location>
</feature>
<keyword evidence="3" id="KW-0677">Repeat</keyword>
<sequence>PAPSTVPSGNSYICDRCGKSVASQDKLTRHYRNHNPHRPCPHDACNKKYAQKKELDRHIRSNHASWAAKHPELAGLSPINNIVCEDCGYTADRPDNVQRHIKKFNGGCVKEGK</sequence>
<dbReference type="GO" id="GO:0005634">
    <property type="term" value="C:nucleus"/>
    <property type="evidence" value="ECO:0007669"/>
    <property type="project" value="UniProtKB-SubCell"/>
</dbReference>
<evidence type="ECO:0000313" key="9">
    <source>
        <dbReference type="EMBL" id="KAF3769105.1"/>
    </source>
</evidence>
<dbReference type="SUPFAM" id="SSF57667">
    <property type="entry name" value="beta-beta-alpha zinc fingers"/>
    <property type="match status" value="1"/>
</dbReference>
<keyword evidence="5" id="KW-0862">Zinc</keyword>
<dbReference type="InterPro" id="IPR013087">
    <property type="entry name" value="Znf_C2H2_type"/>
</dbReference>
<evidence type="ECO:0000256" key="1">
    <source>
        <dbReference type="ARBA" id="ARBA00004123"/>
    </source>
</evidence>
<organism evidence="9 10">
    <name type="scientific">Cryphonectria parasitica (strain ATCC 38755 / EP155)</name>
    <dbReference type="NCBI Taxonomy" id="660469"/>
    <lineage>
        <taxon>Eukaryota</taxon>
        <taxon>Fungi</taxon>
        <taxon>Dikarya</taxon>
        <taxon>Ascomycota</taxon>
        <taxon>Pezizomycotina</taxon>
        <taxon>Sordariomycetes</taxon>
        <taxon>Sordariomycetidae</taxon>
        <taxon>Diaporthales</taxon>
        <taxon>Cryphonectriaceae</taxon>
        <taxon>Cryphonectria-Endothia species complex</taxon>
        <taxon>Cryphonectria</taxon>
    </lineage>
</organism>
<keyword evidence="2" id="KW-0479">Metal-binding</keyword>
<evidence type="ECO:0000259" key="8">
    <source>
        <dbReference type="PROSITE" id="PS50157"/>
    </source>
</evidence>
<dbReference type="PANTHER" id="PTHR24394">
    <property type="entry name" value="ZINC FINGER PROTEIN"/>
    <property type="match status" value="1"/>
</dbReference>
<evidence type="ECO:0000313" key="10">
    <source>
        <dbReference type="Proteomes" id="UP000803844"/>
    </source>
</evidence>
<keyword evidence="10" id="KW-1185">Reference proteome</keyword>
<gene>
    <name evidence="9" type="ORF">M406DRAFT_92416</name>
</gene>
<name>A0A9P4Y9V0_CRYP1</name>
<keyword evidence="4 7" id="KW-0863">Zinc-finger</keyword>
<dbReference type="GO" id="GO:0000981">
    <property type="term" value="F:DNA-binding transcription factor activity, RNA polymerase II-specific"/>
    <property type="evidence" value="ECO:0007669"/>
    <property type="project" value="TreeGrafter"/>
</dbReference>
<reference evidence="9" key="1">
    <citation type="journal article" date="2020" name="Phytopathology">
        <title>Genome sequence of the chestnut blight fungus Cryphonectria parasitica EP155: A fundamental resource for an archetypical invasive plant pathogen.</title>
        <authorList>
            <person name="Crouch J.A."/>
            <person name="Dawe A."/>
            <person name="Aerts A."/>
            <person name="Barry K."/>
            <person name="Churchill A.C.L."/>
            <person name="Grimwood J."/>
            <person name="Hillman B."/>
            <person name="Milgroom M.G."/>
            <person name="Pangilinan J."/>
            <person name="Smith M."/>
            <person name="Salamov A."/>
            <person name="Schmutz J."/>
            <person name="Yadav J."/>
            <person name="Grigoriev I.V."/>
            <person name="Nuss D."/>
        </authorList>
    </citation>
    <scope>NUCLEOTIDE SEQUENCE</scope>
    <source>
        <strain evidence="9">EP155</strain>
    </source>
</reference>
<dbReference type="OrthoDB" id="654211at2759"/>
<dbReference type="SMART" id="SM00355">
    <property type="entry name" value="ZnF_C2H2"/>
    <property type="match status" value="3"/>
</dbReference>
<proteinExistence type="predicted"/>
<dbReference type="GO" id="GO:0008270">
    <property type="term" value="F:zinc ion binding"/>
    <property type="evidence" value="ECO:0007669"/>
    <property type="project" value="UniProtKB-KW"/>
</dbReference>
<dbReference type="GeneID" id="63843355"/>
<dbReference type="InterPro" id="IPR036236">
    <property type="entry name" value="Znf_C2H2_sf"/>
</dbReference>
<dbReference type="Proteomes" id="UP000803844">
    <property type="component" value="Unassembled WGS sequence"/>
</dbReference>
<dbReference type="Pfam" id="PF00096">
    <property type="entry name" value="zf-C2H2"/>
    <property type="match status" value="3"/>
</dbReference>
<dbReference type="Gene3D" id="3.30.160.60">
    <property type="entry name" value="Classic Zinc Finger"/>
    <property type="match status" value="2"/>
</dbReference>
<dbReference type="PROSITE" id="PS00028">
    <property type="entry name" value="ZINC_FINGER_C2H2_1"/>
    <property type="match status" value="2"/>
</dbReference>
<dbReference type="AlphaFoldDB" id="A0A9P4Y9V0"/>
<dbReference type="RefSeq" id="XP_040780066.1">
    <property type="nucleotide sequence ID" value="XM_040926226.1"/>
</dbReference>
<dbReference type="PANTHER" id="PTHR24394:SF29">
    <property type="entry name" value="MYONEURIN"/>
    <property type="match status" value="1"/>
</dbReference>
<evidence type="ECO:0000256" key="7">
    <source>
        <dbReference type="PROSITE-ProRule" id="PRU00042"/>
    </source>
</evidence>
<protein>
    <recommendedName>
        <fullName evidence="8">C2H2-type domain-containing protein</fullName>
    </recommendedName>
</protein>
<evidence type="ECO:0000256" key="6">
    <source>
        <dbReference type="ARBA" id="ARBA00023242"/>
    </source>
</evidence>
<accession>A0A9P4Y9V0</accession>
<feature type="non-terminal residue" evidence="9">
    <location>
        <position position="1"/>
    </location>
</feature>
<evidence type="ECO:0000256" key="3">
    <source>
        <dbReference type="ARBA" id="ARBA00022737"/>
    </source>
</evidence>
<dbReference type="PROSITE" id="PS50157">
    <property type="entry name" value="ZINC_FINGER_C2H2_2"/>
    <property type="match status" value="2"/>
</dbReference>
<evidence type="ECO:0000256" key="5">
    <source>
        <dbReference type="ARBA" id="ARBA00022833"/>
    </source>
</evidence>
<comment type="subcellular location">
    <subcellularLocation>
        <location evidence="1">Nucleus</location>
    </subcellularLocation>
</comment>